<dbReference type="Proteomes" id="UP001220478">
    <property type="component" value="Chromosome"/>
</dbReference>
<evidence type="ECO:0000313" key="4">
    <source>
        <dbReference type="Proteomes" id="UP001220478"/>
    </source>
</evidence>
<dbReference type="PANTHER" id="PTHR43592">
    <property type="entry name" value="CAAX AMINO TERMINAL PROTEASE"/>
    <property type="match status" value="1"/>
</dbReference>
<dbReference type="PANTHER" id="PTHR43592:SF15">
    <property type="entry name" value="CAAX AMINO TERMINAL PROTEASE FAMILY PROTEIN"/>
    <property type="match status" value="1"/>
</dbReference>
<name>A0ABY8C438_9FIRM</name>
<keyword evidence="4" id="KW-1185">Reference proteome</keyword>
<evidence type="ECO:0000259" key="2">
    <source>
        <dbReference type="Pfam" id="PF02517"/>
    </source>
</evidence>
<keyword evidence="1" id="KW-1133">Transmembrane helix</keyword>
<feature type="transmembrane region" description="Helical" evidence="1">
    <location>
        <begin position="89"/>
        <end position="113"/>
    </location>
</feature>
<sequence length="270" mass="29819">MGKFKRRFKSFLLIVAFLFINVVIDAAAGAGTVILIVKLKGDLADIKDTVYGLLAAQIVKFVILYIYINIKNRKSAEPFIKDEKIKNPLLISGIGVGVAGFGLLFTNCIVAAFKDSEVVMDAIDSLEKVLAADTIWGQAVVLFVTIIGAPIVEELLFRGFLFEKLTKYVSTKSCIILTAIVFAYYHFNIVQTANTFFIGLVLAYVYYKTRSIKASILVHMTNNAIAMVPIFDQGLSAIGIAIYLIFLITGIYSLRTLRQADKEYLTGRTA</sequence>
<protein>
    <submittedName>
        <fullName evidence="3">Type II CAAX endopeptidase family protein</fullName>
    </submittedName>
</protein>
<accession>A0ABY8C438</accession>
<feature type="transmembrane region" description="Helical" evidence="1">
    <location>
        <begin position="12"/>
        <end position="37"/>
    </location>
</feature>
<feature type="transmembrane region" description="Helical" evidence="1">
    <location>
        <begin position="49"/>
        <end position="68"/>
    </location>
</feature>
<feature type="transmembrane region" description="Helical" evidence="1">
    <location>
        <begin position="214"/>
        <end position="231"/>
    </location>
</feature>
<dbReference type="RefSeq" id="WP_315571543.1">
    <property type="nucleotide sequence ID" value="NZ_CP118868.1"/>
</dbReference>
<feature type="domain" description="CAAX prenyl protease 2/Lysostaphin resistance protein A-like" evidence="2">
    <location>
        <begin position="137"/>
        <end position="225"/>
    </location>
</feature>
<feature type="transmembrane region" description="Helical" evidence="1">
    <location>
        <begin position="168"/>
        <end position="185"/>
    </location>
</feature>
<evidence type="ECO:0000313" key="3">
    <source>
        <dbReference type="EMBL" id="WEG35443.1"/>
    </source>
</evidence>
<dbReference type="Pfam" id="PF02517">
    <property type="entry name" value="Rce1-like"/>
    <property type="match status" value="1"/>
</dbReference>
<feature type="transmembrane region" description="Helical" evidence="1">
    <location>
        <begin position="191"/>
        <end position="207"/>
    </location>
</feature>
<organism evidence="3 4">
    <name type="scientific">Amygdalobacter indicium</name>
    <dbReference type="NCBI Taxonomy" id="3029272"/>
    <lineage>
        <taxon>Bacteria</taxon>
        <taxon>Bacillati</taxon>
        <taxon>Bacillota</taxon>
        <taxon>Clostridia</taxon>
        <taxon>Eubacteriales</taxon>
        <taxon>Oscillospiraceae</taxon>
        <taxon>Amygdalobacter</taxon>
    </lineage>
</organism>
<gene>
    <name evidence="3" type="ORF">PYS61_05810</name>
</gene>
<keyword evidence="1" id="KW-0472">Membrane</keyword>
<reference evidence="3 4" key="1">
    <citation type="submission" date="2023-02" db="EMBL/GenBank/DDBJ databases">
        <title>Novel Oscillospiraceae bacterial genomes.</title>
        <authorList>
            <person name="Srinivasan S."/>
            <person name="Austin M.N."/>
            <person name="Fiedler T.L."/>
            <person name="Strenk S.M."/>
            <person name="Agnew K.J."/>
            <person name="Nagana Gowda G.A."/>
            <person name="Raftery D."/>
            <person name="Beamer M.A."/>
            <person name="Achilles S.L."/>
            <person name="Wiesenfeld H.C."/>
            <person name="Fredricks D.N."/>
            <person name="Hillier S.L."/>
        </authorList>
    </citation>
    <scope>NUCLEOTIDE SEQUENCE [LARGE SCALE GENOMIC DNA]</scope>
    <source>
        <strain evidence="3 4">CHIC02 1186E3-8</strain>
    </source>
</reference>
<proteinExistence type="predicted"/>
<dbReference type="InterPro" id="IPR003675">
    <property type="entry name" value="Rce1/LyrA-like_dom"/>
</dbReference>
<feature type="transmembrane region" description="Helical" evidence="1">
    <location>
        <begin position="135"/>
        <end position="156"/>
    </location>
</feature>
<evidence type="ECO:0000256" key="1">
    <source>
        <dbReference type="SAM" id="Phobius"/>
    </source>
</evidence>
<feature type="transmembrane region" description="Helical" evidence="1">
    <location>
        <begin position="237"/>
        <end position="254"/>
    </location>
</feature>
<dbReference type="EMBL" id="CP118868">
    <property type="protein sequence ID" value="WEG35443.1"/>
    <property type="molecule type" value="Genomic_DNA"/>
</dbReference>
<keyword evidence="1" id="KW-0812">Transmembrane</keyword>